<keyword evidence="4 10" id="KW-0001">2Fe-2S</keyword>
<dbReference type="AlphaFoldDB" id="A0A9N6ZGX7"/>
<dbReference type="GO" id="GO:0010506">
    <property type="term" value="P:regulation of autophagy"/>
    <property type="evidence" value="ECO:0007669"/>
    <property type="project" value="UniProtKB-UniRule"/>
</dbReference>
<keyword evidence="7 10" id="KW-0408">Iron</keyword>
<evidence type="ECO:0000256" key="2">
    <source>
        <dbReference type="ARBA" id="ARBA00008624"/>
    </source>
</evidence>
<dbReference type="GO" id="GO:0005741">
    <property type="term" value="C:mitochondrial outer membrane"/>
    <property type="evidence" value="ECO:0007669"/>
    <property type="project" value="TreeGrafter"/>
</dbReference>
<dbReference type="GO" id="GO:0005789">
    <property type="term" value="C:endoplasmic reticulum membrane"/>
    <property type="evidence" value="ECO:0007669"/>
    <property type="project" value="UniProtKB-SubCell"/>
</dbReference>
<dbReference type="FunFam" id="3.40.5.90:FF:000001">
    <property type="entry name" value="CDGSH iron-sulfur domain-containing protein 1"/>
    <property type="match status" value="1"/>
</dbReference>
<keyword evidence="6" id="KW-1133">Transmembrane helix</keyword>
<keyword evidence="10" id="KW-0256">Endoplasmic reticulum</keyword>
<evidence type="ECO:0000256" key="3">
    <source>
        <dbReference type="ARBA" id="ARBA00022692"/>
    </source>
</evidence>
<protein>
    <recommendedName>
        <fullName evidence="10">CDGSH iron-sulfur domain-containing protein 2 homologue</fullName>
    </recommendedName>
</protein>
<keyword evidence="9" id="KW-0472">Membrane</keyword>
<dbReference type="InterPro" id="IPR042216">
    <property type="entry name" value="MitoNEET_CISD"/>
</dbReference>
<comment type="similarity">
    <text evidence="2 10">Belongs to the CISD protein family. CISD2 subfamily.</text>
</comment>
<dbReference type="InterPro" id="IPR045131">
    <property type="entry name" value="CISD1/2"/>
</dbReference>
<feature type="domain" description="Iron-binding zinc finger CDGSH type" evidence="11">
    <location>
        <begin position="86"/>
        <end position="124"/>
    </location>
</feature>
<dbReference type="InterPro" id="IPR018967">
    <property type="entry name" value="FeS-contain_CDGSH-typ"/>
</dbReference>
<evidence type="ECO:0000256" key="5">
    <source>
        <dbReference type="ARBA" id="ARBA00022723"/>
    </source>
</evidence>
<comment type="subcellular location">
    <subcellularLocation>
        <location evidence="10">Endoplasmic reticulum membrane</location>
        <topology evidence="10">Single-pass membrane protein</topology>
    </subcellularLocation>
    <subcellularLocation>
        <location evidence="1">Membrane</location>
        <topology evidence="1">Single-pass membrane protein</topology>
    </subcellularLocation>
</comment>
<evidence type="ECO:0000256" key="10">
    <source>
        <dbReference type="RuleBase" id="RU369084"/>
    </source>
</evidence>
<organism evidence="12">
    <name type="scientific">Evadne anonyx</name>
    <dbReference type="NCBI Taxonomy" id="141404"/>
    <lineage>
        <taxon>Eukaryota</taxon>
        <taxon>Metazoa</taxon>
        <taxon>Ecdysozoa</taxon>
        <taxon>Arthropoda</taxon>
        <taxon>Crustacea</taxon>
        <taxon>Branchiopoda</taxon>
        <taxon>Diplostraca</taxon>
        <taxon>Cladocera</taxon>
        <taxon>Onychopoda</taxon>
        <taxon>Podonidae</taxon>
        <taxon>Evadne</taxon>
    </lineage>
</organism>
<comment type="cofactor">
    <cofactor evidence="10">
        <name>[2Fe-2S] cluster</name>
        <dbReference type="ChEBI" id="CHEBI:190135"/>
    </cofactor>
    <text evidence="10">Binds 1 [2Fe-2S] cluster.</text>
</comment>
<reference evidence="12" key="1">
    <citation type="submission" date="2021-04" db="EMBL/GenBank/DDBJ databases">
        <authorList>
            <person name="Cornetti L."/>
        </authorList>
    </citation>
    <scope>NUCLEOTIDE SEQUENCE</scope>
</reference>
<dbReference type="GO" id="GO:0046872">
    <property type="term" value="F:metal ion binding"/>
    <property type="evidence" value="ECO:0007669"/>
    <property type="project" value="UniProtKB-UniRule"/>
</dbReference>
<dbReference type="PANTHER" id="PTHR13680">
    <property type="entry name" value="CDGSH IRON-SULFUR DOMAIN-CONTAINING PROTEIN 1"/>
    <property type="match status" value="1"/>
</dbReference>
<keyword evidence="8 10" id="KW-0411">Iron-sulfur</keyword>
<sequence>MSTLSTLIRVSIPNYFAGLPVPDTFTGWFKLGIKDWIQLVPLSAVVAGITYLAYDKISSSGCMQKCAAKETRGPMVNVEIKKDNPKVVDSLDIEDIGEKKVFCRCWRSKTFPYCDGSHVKHNSTTGDNVGPLIIAKKSN</sequence>
<evidence type="ECO:0000313" key="12">
    <source>
        <dbReference type="EMBL" id="CAG4642946.1"/>
    </source>
</evidence>
<evidence type="ECO:0000256" key="4">
    <source>
        <dbReference type="ARBA" id="ARBA00022714"/>
    </source>
</evidence>
<dbReference type="Pfam" id="PF10660">
    <property type="entry name" value="MitoNEET_N"/>
    <property type="match status" value="1"/>
</dbReference>
<evidence type="ECO:0000256" key="9">
    <source>
        <dbReference type="ARBA" id="ARBA00023136"/>
    </source>
</evidence>
<gene>
    <name evidence="12" type="primary">EOG090X0JRY</name>
</gene>
<dbReference type="PANTHER" id="PTHR13680:SF5">
    <property type="entry name" value="CDGSH IRON-SULFUR DOMAIN-CONTAINING PROTEIN 1"/>
    <property type="match status" value="1"/>
</dbReference>
<evidence type="ECO:0000256" key="7">
    <source>
        <dbReference type="ARBA" id="ARBA00023004"/>
    </source>
</evidence>
<evidence type="ECO:0000259" key="11">
    <source>
        <dbReference type="SMART" id="SM00704"/>
    </source>
</evidence>
<evidence type="ECO:0000256" key="1">
    <source>
        <dbReference type="ARBA" id="ARBA00004167"/>
    </source>
</evidence>
<dbReference type="SMART" id="SM00704">
    <property type="entry name" value="ZnF_CDGSH"/>
    <property type="match status" value="1"/>
</dbReference>
<dbReference type="Pfam" id="PF09360">
    <property type="entry name" value="zf-CDGSH"/>
    <property type="match status" value="1"/>
</dbReference>
<dbReference type="GO" id="GO:0051537">
    <property type="term" value="F:2 iron, 2 sulfur cluster binding"/>
    <property type="evidence" value="ECO:0007669"/>
    <property type="project" value="UniProtKB-UniRule"/>
</dbReference>
<keyword evidence="5 10" id="KW-0479">Metal-binding</keyword>
<proteinExistence type="inferred from homology"/>
<dbReference type="InterPro" id="IPR019610">
    <property type="entry name" value="FeS-contain_mitoNEET_N"/>
</dbReference>
<dbReference type="Gene3D" id="3.40.5.90">
    <property type="entry name" value="CDGSH iron-sulfur domain, mitoNEET-type"/>
    <property type="match status" value="1"/>
</dbReference>
<keyword evidence="3" id="KW-0812">Transmembrane</keyword>
<evidence type="ECO:0000256" key="8">
    <source>
        <dbReference type="ARBA" id="ARBA00023014"/>
    </source>
</evidence>
<accession>A0A9N6ZGX7</accession>
<evidence type="ECO:0000256" key="6">
    <source>
        <dbReference type="ARBA" id="ARBA00022989"/>
    </source>
</evidence>
<name>A0A9N6ZGX7_9CRUS</name>
<dbReference type="EMBL" id="OC986291">
    <property type="protein sequence ID" value="CAG4642946.1"/>
    <property type="molecule type" value="Genomic_DNA"/>
</dbReference>